<feature type="domain" description="PB1" evidence="1">
    <location>
        <begin position="26"/>
        <end position="110"/>
    </location>
</feature>
<dbReference type="PANTHER" id="PTHR31066:SF66">
    <property type="entry name" value="PB1 DOMAIN-CONTAINING PROTEIN"/>
    <property type="match status" value="1"/>
</dbReference>
<evidence type="ECO:0000313" key="3">
    <source>
        <dbReference type="Proteomes" id="UP000796880"/>
    </source>
</evidence>
<dbReference type="InterPro" id="IPR000270">
    <property type="entry name" value="PB1_dom"/>
</dbReference>
<dbReference type="SUPFAM" id="SSF54277">
    <property type="entry name" value="CAD &amp; PB1 domains"/>
    <property type="match status" value="1"/>
</dbReference>
<protein>
    <recommendedName>
        <fullName evidence="1">PB1 domain-containing protein</fullName>
    </recommendedName>
</protein>
<gene>
    <name evidence="2" type="ORF">FNV43_RR19688</name>
</gene>
<dbReference type="Proteomes" id="UP000796880">
    <property type="component" value="Unassembled WGS sequence"/>
</dbReference>
<dbReference type="AlphaFoldDB" id="A0A8K0E039"/>
<dbReference type="InterPro" id="IPR053198">
    <property type="entry name" value="Gynoecium_Dev_Regulator"/>
</dbReference>
<reference evidence="2" key="1">
    <citation type="submission" date="2020-03" db="EMBL/GenBank/DDBJ databases">
        <title>A high-quality chromosome-level genome assembly of a woody plant with both climbing and erect habits, Rhamnella rubrinervis.</title>
        <authorList>
            <person name="Lu Z."/>
            <person name="Yang Y."/>
            <person name="Zhu X."/>
            <person name="Sun Y."/>
        </authorList>
    </citation>
    <scope>NUCLEOTIDE SEQUENCE</scope>
    <source>
        <strain evidence="2">BYM</strain>
        <tissue evidence="2">Leaf</tissue>
    </source>
</reference>
<accession>A0A8K0E039</accession>
<dbReference type="PANTHER" id="PTHR31066">
    <property type="entry name" value="OS05G0427100 PROTEIN-RELATED"/>
    <property type="match status" value="1"/>
</dbReference>
<evidence type="ECO:0000313" key="2">
    <source>
        <dbReference type="EMBL" id="KAF3436935.1"/>
    </source>
</evidence>
<dbReference type="CDD" id="cd06410">
    <property type="entry name" value="PB1_UP2"/>
    <property type="match status" value="1"/>
</dbReference>
<keyword evidence="3" id="KW-1185">Reference proteome</keyword>
<name>A0A8K0E039_9ROSA</name>
<dbReference type="SMART" id="SM00666">
    <property type="entry name" value="PB1"/>
    <property type="match status" value="1"/>
</dbReference>
<evidence type="ECO:0000259" key="1">
    <source>
        <dbReference type="SMART" id="SM00666"/>
    </source>
</evidence>
<dbReference type="EMBL" id="VOIH02000009">
    <property type="protein sequence ID" value="KAF3436935.1"/>
    <property type="molecule type" value="Genomic_DNA"/>
</dbReference>
<organism evidence="2 3">
    <name type="scientific">Rhamnella rubrinervis</name>
    <dbReference type="NCBI Taxonomy" id="2594499"/>
    <lineage>
        <taxon>Eukaryota</taxon>
        <taxon>Viridiplantae</taxon>
        <taxon>Streptophyta</taxon>
        <taxon>Embryophyta</taxon>
        <taxon>Tracheophyta</taxon>
        <taxon>Spermatophyta</taxon>
        <taxon>Magnoliopsida</taxon>
        <taxon>eudicotyledons</taxon>
        <taxon>Gunneridae</taxon>
        <taxon>Pentapetalae</taxon>
        <taxon>rosids</taxon>
        <taxon>fabids</taxon>
        <taxon>Rosales</taxon>
        <taxon>Rhamnaceae</taxon>
        <taxon>rhamnoid group</taxon>
        <taxon>Rhamneae</taxon>
        <taxon>Rhamnella</taxon>
    </lineage>
</organism>
<sequence length="131" mass="14783">MEQSKSERTEPLKFLCSYGGRILPRHTDGKLRYVGGLTRVLSVDPSISYAARRVLRFSVTLKCQLPGGDLETLVSIKSDEDLANLIEEYHRFSSSNSSSSPKIRAILSPIKSLKRSTEAREMLGWLVLVWR</sequence>
<dbReference type="Pfam" id="PF00564">
    <property type="entry name" value="PB1"/>
    <property type="match status" value="1"/>
</dbReference>
<dbReference type="OrthoDB" id="1914296at2759"/>
<proteinExistence type="predicted"/>
<comment type="caution">
    <text evidence="2">The sequence shown here is derived from an EMBL/GenBank/DDBJ whole genome shotgun (WGS) entry which is preliminary data.</text>
</comment>